<evidence type="ECO:0000256" key="2">
    <source>
        <dbReference type="ARBA" id="ARBA00022692"/>
    </source>
</evidence>
<feature type="transmembrane region" description="Helical" evidence="5">
    <location>
        <begin position="130"/>
        <end position="154"/>
    </location>
</feature>
<dbReference type="Proteomes" id="UP000183253">
    <property type="component" value="Unassembled WGS sequence"/>
</dbReference>
<feature type="transmembrane region" description="Helical" evidence="5">
    <location>
        <begin position="215"/>
        <end position="238"/>
    </location>
</feature>
<evidence type="ECO:0000256" key="3">
    <source>
        <dbReference type="ARBA" id="ARBA00022989"/>
    </source>
</evidence>
<evidence type="ECO:0000256" key="1">
    <source>
        <dbReference type="ARBA" id="ARBA00004141"/>
    </source>
</evidence>
<protein>
    <submittedName>
        <fullName evidence="7">O-Antigen ligase</fullName>
    </submittedName>
</protein>
<proteinExistence type="predicted"/>
<reference evidence="7 8" key="1">
    <citation type="submission" date="2016-10" db="EMBL/GenBank/DDBJ databases">
        <authorList>
            <person name="de Groot N.N."/>
        </authorList>
    </citation>
    <scope>NUCLEOTIDE SEQUENCE [LARGE SCALE GENOMIC DNA]</scope>
    <source>
        <strain evidence="7 8">DSM 25383</strain>
    </source>
</reference>
<feature type="transmembrane region" description="Helical" evidence="5">
    <location>
        <begin position="70"/>
        <end position="89"/>
    </location>
</feature>
<evidence type="ECO:0000313" key="8">
    <source>
        <dbReference type="Proteomes" id="UP000183253"/>
    </source>
</evidence>
<dbReference type="GO" id="GO:0016020">
    <property type="term" value="C:membrane"/>
    <property type="evidence" value="ECO:0007669"/>
    <property type="project" value="UniProtKB-SubCell"/>
</dbReference>
<organism evidence="7 8">
    <name type="scientific">Alistipes timonensis JC136</name>
    <dbReference type="NCBI Taxonomy" id="1033731"/>
    <lineage>
        <taxon>Bacteria</taxon>
        <taxon>Pseudomonadati</taxon>
        <taxon>Bacteroidota</taxon>
        <taxon>Bacteroidia</taxon>
        <taxon>Bacteroidales</taxon>
        <taxon>Rikenellaceae</taxon>
        <taxon>Alistipes</taxon>
    </lineage>
</organism>
<evidence type="ECO:0000256" key="5">
    <source>
        <dbReference type="SAM" id="Phobius"/>
    </source>
</evidence>
<evidence type="ECO:0000313" key="7">
    <source>
        <dbReference type="EMBL" id="SEA00746.1"/>
    </source>
</evidence>
<dbReference type="AlphaFoldDB" id="A0A1H3XN23"/>
<dbReference type="Pfam" id="PF04932">
    <property type="entry name" value="Wzy_C"/>
    <property type="match status" value="1"/>
</dbReference>
<feature type="domain" description="O-antigen ligase-related" evidence="6">
    <location>
        <begin position="99"/>
        <end position="230"/>
    </location>
</feature>
<keyword evidence="4 5" id="KW-0472">Membrane</keyword>
<keyword evidence="2 5" id="KW-0812">Transmembrane</keyword>
<feature type="transmembrane region" description="Helical" evidence="5">
    <location>
        <begin position="279"/>
        <end position="296"/>
    </location>
</feature>
<dbReference type="GO" id="GO:0016874">
    <property type="term" value="F:ligase activity"/>
    <property type="evidence" value="ECO:0007669"/>
    <property type="project" value="UniProtKB-KW"/>
</dbReference>
<dbReference type="RefSeq" id="WP_155836571.1">
    <property type="nucleotide sequence ID" value="NZ_CAEG01000001.1"/>
</dbReference>
<name>A0A1H3XN23_9BACT</name>
<sequence>MVSMIWSVNLQLTGFRAFECMSMTMLMAAVVQNLFYRGDCKAVIQWTMLYVTVDIIFSMTRALSYTTNVMTLLQTSQMMATTFFYVALFQSPKRWWNYLIVIMSIFSMSTVAYIGMALGSVSTFFGHKKYKVAVILVSLILGTVIAMIGPYNFIKGTVFFDKQSISIHETTGRDKIMEVALEALEEKPGGYGFFSGEPYLLYSKNLGAINGHNSLFSAAISLGVPGILLMLIFFLTMMKTVFSRHISPEYRASLIGCFCVSFLQSMGNPGIGSRVFGGWMPTMFATVLICGFYVYGKYYDEISETNDEE</sequence>
<accession>A0A1H3XN23</accession>
<feature type="transmembrane region" description="Helical" evidence="5">
    <location>
        <begin position="95"/>
        <end position="118"/>
    </location>
</feature>
<keyword evidence="3 5" id="KW-1133">Transmembrane helix</keyword>
<keyword evidence="7" id="KW-0436">Ligase</keyword>
<dbReference type="InterPro" id="IPR007016">
    <property type="entry name" value="O-antigen_ligase-rel_domated"/>
</dbReference>
<feature type="transmembrane region" description="Helical" evidence="5">
    <location>
        <begin position="43"/>
        <end position="63"/>
    </location>
</feature>
<feature type="transmembrane region" description="Helical" evidence="5">
    <location>
        <begin position="12"/>
        <end position="31"/>
    </location>
</feature>
<comment type="subcellular location">
    <subcellularLocation>
        <location evidence="1">Membrane</location>
        <topology evidence="1">Multi-pass membrane protein</topology>
    </subcellularLocation>
</comment>
<evidence type="ECO:0000256" key="4">
    <source>
        <dbReference type="ARBA" id="ARBA00023136"/>
    </source>
</evidence>
<dbReference type="EMBL" id="FNRI01000001">
    <property type="protein sequence ID" value="SEA00746.1"/>
    <property type="molecule type" value="Genomic_DNA"/>
</dbReference>
<keyword evidence="8" id="KW-1185">Reference proteome</keyword>
<evidence type="ECO:0000259" key="6">
    <source>
        <dbReference type="Pfam" id="PF04932"/>
    </source>
</evidence>
<gene>
    <name evidence="7" type="ORF">SAMN05444145_101272</name>
</gene>
<dbReference type="STRING" id="1033731.SAMN05444145_101272"/>